<sequence>MAETVVSCPGVAALTRGRFGTATTYLPGGSVPGVRLHDEAVEIHVAVRYGRPIPEIVAEVREAVSPLSGDRRVDVTVEDVTDTEEARKVGSP</sequence>
<evidence type="ECO:0000313" key="1">
    <source>
        <dbReference type="EMBL" id="TKK87242.1"/>
    </source>
</evidence>
<evidence type="ECO:0000313" key="2">
    <source>
        <dbReference type="Proteomes" id="UP000308705"/>
    </source>
</evidence>
<dbReference type="AlphaFoldDB" id="A0A4U3MFN1"/>
<accession>A0A4U3MFN1</accession>
<gene>
    <name evidence="1" type="ORF">FDA94_18780</name>
</gene>
<protein>
    <submittedName>
        <fullName evidence="1">Asp23/Gls24 family envelope stress response protein</fullName>
    </submittedName>
</protein>
<dbReference type="OrthoDB" id="5192951at2"/>
<dbReference type="Proteomes" id="UP000308705">
    <property type="component" value="Unassembled WGS sequence"/>
</dbReference>
<proteinExistence type="predicted"/>
<name>A0A4U3MFN1_9ACTN</name>
<dbReference type="EMBL" id="SZQA01000017">
    <property type="protein sequence ID" value="TKK87242.1"/>
    <property type="molecule type" value="Genomic_DNA"/>
</dbReference>
<comment type="caution">
    <text evidence="1">The sequence shown here is derived from an EMBL/GenBank/DDBJ whole genome shotgun (WGS) entry which is preliminary data.</text>
</comment>
<reference evidence="1 2" key="1">
    <citation type="submission" date="2019-04" db="EMBL/GenBank/DDBJ databases">
        <title>Herbidospora sp. NEAU-GS14.nov., a novel actinomycete isolated from soil.</title>
        <authorList>
            <person name="Han L."/>
        </authorList>
    </citation>
    <scope>NUCLEOTIDE SEQUENCE [LARGE SCALE GENOMIC DNA]</scope>
    <source>
        <strain evidence="1 2">NEAU-GS14</strain>
    </source>
</reference>
<organism evidence="1 2">
    <name type="scientific">Herbidospora galbida</name>
    <dbReference type="NCBI Taxonomy" id="2575442"/>
    <lineage>
        <taxon>Bacteria</taxon>
        <taxon>Bacillati</taxon>
        <taxon>Actinomycetota</taxon>
        <taxon>Actinomycetes</taxon>
        <taxon>Streptosporangiales</taxon>
        <taxon>Streptosporangiaceae</taxon>
        <taxon>Herbidospora</taxon>
    </lineage>
</organism>
<keyword evidence="2" id="KW-1185">Reference proteome</keyword>